<name>A0ABZ0Z0U1_9CAUD</name>
<organism evidence="1 2">
    <name type="scientific">phage Lak_Megaphage_RVC_AP3_GC26</name>
    <dbReference type="NCBI Taxonomy" id="3109225"/>
    <lineage>
        <taxon>Viruses</taxon>
        <taxon>Duplodnaviria</taxon>
        <taxon>Heunggongvirae</taxon>
        <taxon>Uroviricota</taxon>
        <taxon>Caudoviricetes</taxon>
        <taxon>Caudoviricetes code 15 clade</taxon>
    </lineage>
</organism>
<evidence type="ECO:0000313" key="1">
    <source>
        <dbReference type="EMBL" id="WQJ51202.1"/>
    </source>
</evidence>
<proteinExistence type="predicted"/>
<dbReference type="Proteomes" id="UP001348805">
    <property type="component" value="Segment"/>
</dbReference>
<accession>A0ABZ0Z0U1</accession>
<evidence type="ECO:0000313" key="2">
    <source>
        <dbReference type="Proteomes" id="UP001348805"/>
    </source>
</evidence>
<sequence>MKSNKNHLSESHNTLINASAINSFEELNKYITDKDIAEKIINNSIDVSTLKLGEDYNICWYTIILKRNNRIVNNYIVPILIVKYYNCINTPYYHMHAIPKRVLECIYPSIFDKNKKTIHTFFTPRVYSCDFSDVFFTKNYPAKIFSSFDIAETYRKSFEEYTRNAIKKAKEGYFTIREIADALGLETSNFKIIDSIENMNVLFDSSDHI</sequence>
<reference evidence="1 2" key="1">
    <citation type="submission" date="2023-11" db="EMBL/GenBank/DDBJ databases">
        <authorList>
            <person name="Cook R."/>
            <person name="Crisci M."/>
            <person name="Pye H."/>
            <person name="Adriaenssens E."/>
            <person name="Santini J."/>
        </authorList>
    </citation>
    <scope>NUCLEOTIDE SEQUENCE [LARGE SCALE GENOMIC DNA]</scope>
    <source>
        <strain evidence="1">Lak_Megaphage_RVC_AP3_GC26</strain>
    </source>
</reference>
<dbReference type="EMBL" id="OR769219">
    <property type="protein sequence ID" value="WQJ51202.1"/>
    <property type="molecule type" value="Genomic_DNA"/>
</dbReference>
<protein>
    <submittedName>
        <fullName evidence="1">Uncharacterized protein</fullName>
    </submittedName>
</protein>
<keyword evidence="2" id="KW-1185">Reference proteome</keyword>